<dbReference type="EMBL" id="AP028955">
    <property type="protein sequence ID" value="BET37531.1"/>
    <property type="molecule type" value="Genomic_DNA"/>
</dbReference>
<evidence type="ECO:0000313" key="2">
    <source>
        <dbReference type="Proteomes" id="UP001473424"/>
    </source>
</evidence>
<evidence type="ECO:0000313" key="1">
    <source>
        <dbReference type="EMBL" id="BET37531.1"/>
    </source>
</evidence>
<organism evidence="1 2">
    <name type="scientific">Spiroplasma ixodetis</name>
    <dbReference type="NCBI Taxonomy" id="2141"/>
    <lineage>
        <taxon>Bacteria</taxon>
        <taxon>Bacillati</taxon>
        <taxon>Mycoplasmatota</taxon>
        <taxon>Mollicutes</taxon>
        <taxon>Entomoplasmatales</taxon>
        <taxon>Spiroplasmataceae</taxon>
        <taxon>Spiroplasma</taxon>
    </lineage>
</organism>
<gene>
    <name evidence="1" type="ORF">SAP269_01200</name>
</gene>
<keyword evidence="2" id="KW-1185">Reference proteome</keyword>
<name>A0ABN7BTQ4_9MOLU</name>
<proteinExistence type="predicted"/>
<dbReference type="Proteomes" id="UP001473424">
    <property type="component" value="Chromosome"/>
</dbReference>
<dbReference type="RefSeq" id="WP_353306388.1">
    <property type="nucleotide sequence ID" value="NZ_AP028955.1"/>
</dbReference>
<sequence>MVNYKKYFLEILSNDDNVNLENDYELIQKIEKYLNINLEEIKSFNNLENEQQELVLQNIILLGTNILKMKIDIFDQETEDKDFSTRLENSIYFLNDWNFSIIDLVVLQKNKDLFNLLIKLELNKNDKKEKNV</sequence>
<accession>A0ABN7BTQ4</accession>
<reference evidence="2" key="1">
    <citation type="journal article" date="2024" name="FEMS Microbiol. Lett.">
        <title>Genomic insights into Spiroplasma endosymbionts that induce male-killing and protective phenotypes in the pea aphid.</title>
        <authorList>
            <person name="Arai H."/>
            <person name="Legeai F."/>
            <person name="Kageyama D."/>
            <person name="Sugio A."/>
            <person name="Simon J.C."/>
        </authorList>
    </citation>
    <scope>NUCLEOTIDE SEQUENCE [LARGE SCALE GENOMIC DNA]</scope>
    <source>
        <strain evidence="2">sAp269</strain>
    </source>
</reference>
<protein>
    <submittedName>
        <fullName evidence="1">Uncharacterized protein</fullName>
    </submittedName>
</protein>